<reference evidence="8 9" key="1">
    <citation type="journal article" date="2013" name="Biodegradation">
        <title>Quantitative proteomic analysis of ibuprofen-degrading Patulibacter sp. strain I11.</title>
        <authorList>
            <person name="Almeida B."/>
            <person name="Kjeldal H."/>
            <person name="Lolas I."/>
            <person name="Knudsen A.D."/>
            <person name="Carvalho G."/>
            <person name="Nielsen K.L."/>
            <person name="Barreto Crespo M.T."/>
            <person name="Stensballe A."/>
            <person name="Nielsen J.L."/>
        </authorList>
    </citation>
    <scope>NUCLEOTIDE SEQUENCE [LARGE SCALE GENOMIC DNA]</scope>
    <source>
        <strain evidence="8 9">I11</strain>
    </source>
</reference>
<sequence length="508" mass="54591">MTAAASSAVAEIVVASPTDGTTLARMAVTSPLEVAAAAERLRAAQPDWERRGPAGRAQALRRLRDWLLDHEDELLDLYQRETGKPHQEALLELMTGVDIINYYADNAAAFLAPQTPAPHGLLTRSKRLHLFARPHPVAGVIAPWNFPLAVVLLDAVPALVAGCAVLLKPSEVNPLAVRRVVAAWRGELGLPPVWEVVIGDAATGEAVVDHADVVQFTGSTRTGRLVARRAAERLIPVGLELGGNDPMIVLADADLDRAANAAVWGALFNSGQACVSVERIYVEAPVHDAFVARVVERVEALRQGADDGGAGRDLGPMMTDPQIEIVAAHVDDALRRGARALTGGRRVDGAGRFFPPTVLVDVDHGMDCMREESFGPLVPIMAVADADEAIELANDSPYGLSATVWTRDRDRGLQIAQRLEVGGVNVNDVYANLFALPLPHGGWKTSGLGARSGGAAGVLKYCRRQAVTVSRIAPRRELVWYPYGPRTARLVRRVTRLVGARDRQRRLG</sequence>
<name>H0E6M1_9ACTN</name>
<dbReference type="Gene3D" id="3.40.309.10">
    <property type="entry name" value="Aldehyde Dehydrogenase, Chain A, domain 2"/>
    <property type="match status" value="1"/>
</dbReference>
<protein>
    <recommendedName>
        <fullName evidence="3">Aldehyde dehydrogenase</fullName>
    </recommendedName>
</protein>
<dbReference type="GO" id="GO:0006081">
    <property type="term" value="P:aldehyde metabolic process"/>
    <property type="evidence" value="ECO:0007669"/>
    <property type="project" value="InterPro"/>
</dbReference>
<gene>
    <name evidence="8" type="ORF">PAI11_24710</name>
</gene>
<dbReference type="EMBL" id="AGUD01000206">
    <property type="protein sequence ID" value="EHN10668.1"/>
    <property type="molecule type" value="Genomic_DNA"/>
</dbReference>
<dbReference type="InterPro" id="IPR015590">
    <property type="entry name" value="Aldehyde_DH_dom"/>
</dbReference>
<dbReference type="Pfam" id="PF00171">
    <property type="entry name" value="Aldedh"/>
    <property type="match status" value="1"/>
</dbReference>
<dbReference type="PIRSF" id="PIRSF036492">
    <property type="entry name" value="ALDH"/>
    <property type="match status" value="1"/>
</dbReference>
<evidence type="ECO:0000259" key="7">
    <source>
        <dbReference type="Pfam" id="PF00171"/>
    </source>
</evidence>
<evidence type="ECO:0000256" key="6">
    <source>
        <dbReference type="RuleBase" id="RU003345"/>
    </source>
</evidence>
<organism evidence="8 9">
    <name type="scientific">Patulibacter medicamentivorans</name>
    <dbReference type="NCBI Taxonomy" id="1097667"/>
    <lineage>
        <taxon>Bacteria</taxon>
        <taxon>Bacillati</taxon>
        <taxon>Actinomycetota</taxon>
        <taxon>Thermoleophilia</taxon>
        <taxon>Solirubrobacterales</taxon>
        <taxon>Patulibacteraceae</taxon>
        <taxon>Patulibacter</taxon>
    </lineage>
</organism>
<dbReference type="Gene3D" id="3.40.605.10">
    <property type="entry name" value="Aldehyde Dehydrogenase, Chain A, domain 1"/>
    <property type="match status" value="1"/>
</dbReference>
<evidence type="ECO:0000256" key="5">
    <source>
        <dbReference type="PROSITE-ProRule" id="PRU10007"/>
    </source>
</evidence>
<dbReference type="Proteomes" id="UP000005143">
    <property type="component" value="Unassembled WGS sequence"/>
</dbReference>
<evidence type="ECO:0000256" key="4">
    <source>
        <dbReference type="PIRSR" id="PIRSR036492-1"/>
    </source>
</evidence>
<keyword evidence="9" id="KW-1185">Reference proteome</keyword>
<dbReference type="InterPro" id="IPR029510">
    <property type="entry name" value="Ald_DH_CS_GLU"/>
</dbReference>
<accession>H0E6M1</accession>
<dbReference type="CDD" id="cd07099">
    <property type="entry name" value="ALDH_DDALDH"/>
    <property type="match status" value="1"/>
</dbReference>
<evidence type="ECO:0000256" key="1">
    <source>
        <dbReference type="ARBA" id="ARBA00009986"/>
    </source>
</evidence>
<dbReference type="GO" id="GO:0016620">
    <property type="term" value="F:oxidoreductase activity, acting on the aldehyde or oxo group of donors, NAD or NADP as acceptor"/>
    <property type="evidence" value="ECO:0007669"/>
    <property type="project" value="InterPro"/>
</dbReference>
<comment type="caution">
    <text evidence="8">The sequence shown here is derived from an EMBL/GenBank/DDBJ whole genome shotgun (WGS) entry which is preliminary data.</text>
</comment>
<dbReference type="RefSeq" id="WP_007575489.1">
    <property type="nucleotide sequence ID" value="NZ_AGUD01000206.1"/>
</dbReference>
<proteinExistence type="inferred from homology"/>
<evidence type="ECO:0000313" key="8">
    <source>
        <dbReference type="EMBL" id="EHN10668.1"/>
    </source>
</evidence>
<feature type="active site" evidence="4">
    <location>
        <position position="274"/>
    </location>
</feature>
<feature type="active site" evidence="4 5">
    <location>
        <position position="240"/>
    </location>
</feature>
<comment type="similarity">
    <text evidence="1 3 6">Belongs to the aldehyde dehydrogenase family.</text>
</comment>
<dbReference type="PATRIC" id="fig|1097667.3.peg.2453"/>
<dbReference type="InterPro" id="IPR016163">
    <property type="entry name" value="Ald_DH_C"/>
</dbReference>
<dbReference type="InterPro" id="IPR012394">
    <property type="entry name" value="Aldehyde_DH_NAD(P)"/>
</dbReference>
<evidence type="ECO:0000256" key="3">
    <source>
        <dbReference type="PIRNR" id="PIRNR036492"/>
    </source>
</evidence>
<evidence type="ECO:0000256" key="2">
    <source>
        <dbReference type="ARBA" id="ARBA00023002"/>
    </source>
</evidence>
<dbReference type="InterPro" id="IPR016162">
    <property type="entry name" value="Ald_DH_N"/>
</dbReference>
<keyword evidence="2 3" id="KW-0560">Oxidoreductase</keyword>
<dbReference type="PROSITE" id="PS00687">
    <property type="entry name" value="ALDEHYDE_DEHYDR_GLU"/>
    <property type="match status" value="1"/>
</dbReference>
<dbReference type="InterPro" id="IPR016161">
    <property type="entry name" value="Ald_DH/histidinol_DH"/>
</dbReference>
<dbReference type="OrthoDB" id="6882680at2"/>
<dbReference type="PANTHER" id="PTHR11699">
    <property type="entry name" value="ALDEHYDE DEHYDROGENASE-RELATED"/>
    <property type="match status" value="1"/>
</dbReference>
<dbReference type="FunFam" id="3.40.309.10:FF:000009">
    <property type="entry name" value="Aldehyde dehydrogenase A"/>
    <property type="match status" value="1"/>
</dbReference>
<evidence type="ECO:0000313" key="9">
    <source>
        <dbReference type="Proteomes" id="UP000005143"/>
    </source>
</evidence>
<feature type="domain" description="Aldehyde dehydrogenase" evidence="7">
    <location>
        <begin position="10"/>
        <end position="467"/>
    </location>
</feature>
<dbReference type="SUPFAM" id="SSF53720">
    <property type="entry name" value="ALDH-like"/>
    <property type="match status" value="1"/>
</dbReference>
<dbReference type="AlphaFoldDB" id="H0E6M1"/>